<accession>A0A481YNE7</accession>
<reference evidence="1" key="1">
    <citation type="journal article" date="2019" name="MBio">
        <title>Virus Genomes from Deep Sea Sediments Expand the Ocean Megavirome and Support Independent Origins of Viral Gigantism.</title>
        <authorList>
            <person name="Backstrom D."/>
            <person name="Yutin N."/>
            <person name="Jorgensen S.L."/>
            <person name="Dharamshi J."/>
            <person name="Homa F."/>
            <person name="Zaremba-Niedwiedzka K."/>
            <person name="Spang A."/>
            <person name="Wolf Y.I."/>
            <person name="Koonin E.V."/>
            <person name="Ettema T.J."/>
        </authorList>
    </citation>
    <scope>NUCLEOTIDE SEQUENCE</scope>
</reference>
<dbReference type="Gene3D" id="3.80.10.10">
    <property type="entry name" value="Ribonuclease Inhibitor"/>
    <property type="match status" value="1"/>
</dbReference>
<dbReference type="EMBL" id="MK500299">
    <property type="protein sequence ID" value="QBK84822.1"/>
    <property type="molecule type" value="Genomic_DNA"/>
</dbReference>
<dbReference type="InterPro" id="IPR043914">
    <property type="entry name" value="DUF5763"/>
</dbReference>
<proteinExistence type="predicted"/>
<sequence length="473" mass="56458">MQICNGTKIDGVRCKFKAKKGNYCGHHNKNNIICPICNITKISKFNVIQCWECIKNEKQKKFEIRFEQTEKLECSDDFVLDVIIHIFKFCNSDTKLELRKLCNYTYDKLVPTELYNRCSKIVFNYKSSMDSLQILHSWRSRPNILKYINRLPNLIELYLYYYNPTQKFLDKLSINMETLVFYEFNFDESIIDLSRFTNLKKICNIRNVPRDFISHLSKLEEVSSCIELDLPKSVTSFNGFNGFSRYVFNNLDFLKDCNIVRLERFRTNQDLNFLSNSLEYFQGGLDSINQISDCKKLKHLIIKGIVIISEDTNVYFPNLEYLEIEDASRFVNSTKLKKLICNNDDLSFIEFFLDLEYLKCCYFYNVKKGTNFKHLKICTIDNQGLKILQHVNADYFEISFFENNIKDKWDEFPYTKEEFPIFENIRILQIYSPGKNYFLSIPFENFPNLEILYVLKTYKYMFYKPKKFKIKKC</sequence>
<dbReference type="InterPro" id="IPR032675">
    <property type="entry name" value="LRR_dom_sf"/>
</dbReference>
<dbReference type="Pfam" id="PF19067">
    <property type="entry name" value="DUF5763"/>
    <property type="match status" value="1"/>
</dbReference>
<dbReference type="SUPFAM" id="SSF52047">
    <property type="entry name" value="RNI-like"/>
    <property type="match status" value="1"/>
</dbReference>
<gene>
    <name evidence="1" type="ORF">LCDPAC02_00210</name>
</gene>
<organism evidence="1">
    <name type="scientific">Pithovirus LCDPAC02</name>
    <dbReference type="NCBI Taxonomy" id="2506601"/>
    <lineage>
        <taxon>Viruses</taxon>
        <taxon>Pithoviruses</taxon>
    </lineage>
</organism>
<protein>
    <submittedName>
        <fullName evidence="1">Uncharacterized protein</fullName>
    </submittedName>
</protein>
<evidence type="ECO:0000313" key="1">
    <source>
        <dbReference type="EMBL" id="QBK84822.1"/>
    </source>
</evidence>
<name>A0A481YNE7_9VIRU</name>